<dbReference type="EMBL" id="MRZV01000077">
    <property type="protein sequence ID" value="PIK59646.1"/>
    <property type="molecule type" value="Genomic_DNA"/>
</dbReference>
<evidence type="ECO:0000313" key="5">
    <source>
        <dbReference type="Proteomes" id="UP000230750"/>
    </source>
</evidence>
<dbReference type="Pfam" id="PF12947">
    <property type="entry name" value="EGF_3"/>
    <property type="match status" value="1"/>
</dbReference>
<gene>
    <name evidence="4" type="ORF">BSL78_03442</name>
</gene>
<dbReference type="SMART" id="SM00186">
    <property type="entry name" value="FBG"/>
    <property type="match status" value="2"/>
</dbReference>
<keyword evidence="2" id="KW-1015">Disulfide bond</keyword>
<sequence length="505" mass="57560">MTTVPILRNRNIGKYLFVSKQLFQLHTVNKTIGIGFLADISCTLIQQTEYPRDCKEVSDTYFASQPASGVYFIQPDAYPEPFEAYCDNDLDNGGWTVLQRRQLGSVSYNRTWEAFKNGFGFLGSDFWIGNDKIAFLTNQKHYQIRLEFENAAGLAFFITYDKFRISDEWGQYALFSIGAYSETGESFLEWCPSNEIFSSEACERSCEDPDTCLSSSFRTEQEKCVCVGDFLIQGAACIPRSQCNCFVADKGDLLTHDESYVNSSCTGRFTCRNNHLVIEDLHRCSDDATCDARDGVNRCQCIDGYEGDGVTCERLPMDCSDLYVDGIRNDGVYTIYPDGWLNGIQAYCEMTSNGGGWTFLQRRSSASVGFYRTWEEYKNGFEHPSRDHWLGYNAIQKSNSQEFSTHDRDNDDWSSYDCAEGHRGAWWFSGNYHCQRDNSTDYCMSNCHYCNMFRDGNDDCVLCANAHLNGVYGEYTENAQGSNIFWGGMKYGCSLQYTEMKIRPI</sequence>
<dbReference type="AlphaFoldDB" id="A0A2G8LHC1"/>
<dbReference type="GO" id="GO:0005615">
    <property type="term" value="C:extracellular space"/>
    <property type="evidence" value="ECO:0007669"/>
    <property type="project" value="TreeGrafter"/>
</dbReference>
<evidence type="ECO:0000313" key="4">
    <source>
        <dbReference type="EMBL" id="PIK59646.1"/>
    </source>
</evidence>
<dbReference type="CDD" id="cd19941">
    <property type="entry name" value="TIL"/>
    <property type="match status" value="1"/>
</dbReference>
<dbReference type="InterPro" id="IPR050373">
    <property type="entry name" value="Fibrinogen_C-term_domain"/>
</dbReference>
<dbReference type="NCBIfam" id="NF040941">
    <property type="entry name" value="GGGWT_bact"/>
    <property type="match status" value="2"/>
</dbReference>
<dbReference type="PROSITE" id="PS51406">
    <property type="entry name" value="FIBRINOGEN_C_2"/>
    <property type="match status" value="2"/>
</dbReference>
<reference evidence="4 5" key="1">
    <citation type="journal article" date="2017" name="PLoS Biol.">
        <title>The sea cucumber genome provides insights into morphological evolution and visceral regeneration.</title>
        <authorList>
            <person name="Zhang X."/>
            <person name="Sun L."/>
            <person name="Yuan J."/>
            <person name="Sun Y."/>
            <person name="Gao Y."/>
            <person name="Zhang L."/>
            <person name="Li S."/>
            <person name="Dai H."/>
            <person name="Hamel J.F."/>
            <person name="Liu C."/>
            <person name="Yu Y."/>
            <person name="Liu S."/>
            <person name="Lin W."/>
            <person name="Guo K."/>
            <person name="Jin S."/>
            <person name="Xu P."/>
            <person name="Storey K.B."/>
            <person name="Huan P."/>
            <person name="Zhang T."/>
            <person name="Zhou Y."/>
            <person name="Zhang J."/>
            <person name="Lin C."/>
            <person name="Li X."/>
            <person name="Xing L."/>
            <person name="Huo D."/>
            <person name="Sun M."/>
            <person name="Wang L."/>
            <person name="Mercier A."/>
            <person name="Li F."/>
            <person name="Yang H."/>
            <person name="Xiang J."/>
        </authorList>
    </citation>
    <scope>NUCLEOTIDE SEQUENCE [LARGE SCALE GENOMIC DNA]</scope>
    <source>
        <strain evidence="4">Shaxun</strain>
        <tissue evidence="4">Muscle</tissue>
    </source>
</reference>
<dbReference type="PANTHER" id="PTHR19143">
    <property type="entry name" value="FIBRINOGEN/TENASCIN/ANGIOPOEITIN"/>
    <property type="match status" value="1"/>
</dbReference>
<evidence type="ECO:0000256" key="1">
    <source>
        <dbReference type="ARBA" id="ARBA00022536"/>
    </source>
</evidence>
<keyword evidence="5" id="KW-1185">Reference proteome</keyword>
<dbReference type="Gene3D" id="3.90.215.10">
    <property type="entry name" value="Gamma Fibrinogen, chain A, domain 1"/>
    <property type="match status" value="3"/>
</dbReference>
<dbReference type="InterPro" id="IPR014716">
    <property type="entry name" value="Fibrinogen_a/b/g_C_1"/>
</dbReference>
<feature type="domain" description="Fibrinogen C-terminal" evidence="3">
    <location>
        <begin position="45"/>
        <end position="198"/>
    </location>
</feature>
<dbReference type="OrthoDB" id="10045365at2759"/>
<accession>A0A2G8LHC1</accession>
<dbReference type="InterPro" id="IPR024731">
    <property type="entry name" value="NELL2-like_EGF"/>
</dbReference>
<comment type="caution">
    <text evidence="4">The sequence shown here is derived from an EMBL/GenBank/DDBJ whole genome shotgun (WGS) entry which is preliminary data.</text>
</comment>
<evidence type="ECO:0000256" key="2">
    <source>
        <dbReference type="ARBA" id="ARBA00023157"/>
    </source>
</evidence>
<dbReference type="Proteomes" id="UP000230750">
    <property type="component" value="Unassembled WGS sequence"/>
</dbReference>
<name>A0A2G8LHC1_STIJA</name>
<dbReference type="Gene3D" id="2.10.25.10">
    <property type="entry name" value="Laminin"/>
    <property type="match status" value="1"/>
</dbReference>
<dbReference type="Pfam" id="PF00147">
    <property type="entry name" value="Fibrinogen_C"/>
    <property type="match status" value="2"/>
</dbReference>
<protein>
    <submittedName>
        <fullName evidence="4">Fibrinogen-like protein A</fullName>
    </submittedName>
</protein>
<keyword evidence="1" id="KW-0245">EGF-like domain</keyword>
<dbReference type="SUPFAM" id="SSF57567">
    <property type="entry name" value="Serine protease inhibitors"/>
    <property type="match status" value="1"/>
</dbReference>
<dbReference type="InterPro" id="IPR002181">
    <property type="entry name" value="Fibrinogen_a/b/g_C_dom"/>
</dbReference>
<dbReference type="InterPro" id="IPR036056">
    <property type="entry name" value="Fibrinogen-like_C"/>
</dbReference>
<evidence type="ECO:0000259" key="3">
    <source>
        <dbReference type="PROSITE" id="PS51406"/>
    </source>
</evidence>
<feature type="domain" description="Fibrinogen C-terminal" evidence="3">
    <location>
        <begin position="310"/>
        <end position="391"/>
    </location>
</feature>
<dbReference type="PROSITE" id="PS01186">
    <property type="entry name" value="EGF_2"/>
    <property type="match status" value="1"/>
</dbReference>
<organism evidence="4 5">
    <name type="scientific">Stichopus japonicus</name>
    <name type="common">Sea cucumber</name>
    <dbReference type="NCBI Taxonomy" id="307972"/>
    <lineage>
        <taxon>Eukaryota</taxon>
        <taxon>Metazoa</taxon>
        <taxon>Echinodermata</taxon>
        <taxon>Eleutherozoa</taxon>
        <taxon>Echinozoa</taxon>
        <taxon>Holothuroidea</taxon>
        <taxon>Aspidochirotacea</taxon>
        <taxon>Aspidochirotida</taxon>
        <taxon>Stichopodidae</taxon>
        <taxon>Apostichopus</taxon>
    </lineage>
</organism>
<proteinExistence type="predicted"/>
<dbReference type="InterPro" id="IPR036084">
    <property type="entry name" value="Ser_inhib-like_sf"/>
</dbReference>
<dbReference type="SUPFAM" id="SSF56496">
    <property type="entry name" value="Fibrinogen C-terminal domain-like"/>
    <property type="match status" value="2"/>
</dbReference>
<dbReference type="InterPro" id="IPR000742">
    <property type="entry name" value="EGF"/>
</dbReference>